<keyword evidence="1" id="KW-0732">Signal</keyword>
<feature type="chain" id="PRO_5045812351" evidence="1">
    <location>
        <begin position="21"/>
        <end position="104"/>
    </location>
</feature>
<name>A0ABW5X3F5_9FLAO</name>
<sequence length="104" mass="11625">MKKSLFFLILIVSISMNSQTSEKQNTPEQLVKDMFEAFHKQDTLALYKFSAQDTPLLSVSKRPNGETSVKKETYGGLVKSIASIPAEASFEERIAGYNVEENGF</sequence>
<reference evidence="3" key="1">
    <citation type="journal article" date="2019" name="Int. J. Syst. Evol. Microbiol.">
        <title>The Global Catalogue of Microorganisms (GCM) 10K type strain sequencing project: providing services to taxonomists for standard genome sequencing and annotation.</title>
        <authorList>
            <consortium name="The Broad Institute Genomics Platform"/>
            <consortium name="The Broad Institute Genome Sequencing Center for Infectious Disease"/>
            <person name="Wu L."/>
            <person name="Ma J."/>
        </authorList>
    </citation>
    <scope>NUCLEOTIDE SEQUENCE [LARGE SCALE GENOMIC DNA]</scope>
    <source>
        <strain evidence="3">KCTC 52925</strain>
    </source>
</reference>
<dbReference type="RefSeq" id="WP_251740263.1">
    <property type="nucleotide sequence ID" value="NZ_JBHUOJ010000007.1"/>
</dbReference>
<evidence type="ECO:0000256" key="1">
    <source>
        <dbReference type="SAM" id="SignalP"/>
    </source>
</evidence>
<feature type="signal peptide" evidence="1">
    <location>
        <begin position="1"/>
        <end position="20"/>
    </location>
</feature>
<evidence type="ECO:0000313" key="2">
    <source>
        <dbReference type="EMBL" id="MFD2832209.1"/>
    </source>
</evidence>
<gene>
    <name evidence="2" type="ORF">ACFSYS_02860</name>
</gene>
<keyword evidence="3" id="KW-1185">Reference proteome</keyword>
<dbReference type="Proteomes" id="UP001597438">
    <property type="component" value="Unassembled WGS sequence"/>
</dbReference>
<comment type="caution">
    <text evidence="2">The sequence shown here is derived from an EMBL/GenBank/DDBJ whole genome shotgun (WGS) entry which is preliminary data.</text>
</comment>
<dbReference type="EMBL" id="JBHUOJ010000007">
    <property type="protein sequence ID" value="MFD2832209.1"/>
    <property type="molecule type" value="Genomic_DNA"/>
</dbReference>
<protein>
    <submittedName>
        <fullName evidence="2">Uncharacterized protein</fullName>
    </submittedName>
</protein>
<proteinExistence type="predicted"/>
<evidence type="ECO:0000313" key="3">
    <source>
        <dbReference type="Proteomes" id="UP001597438"/>
    </source>
</evidence>
<accession>A0ABW5X3F5</accession>
<organism evidence="2 3">
    <name type="scientific">Christiangramia antarctica</name>
    <dbReference type="NCBI Taxonomy" id="2058158"/>
    <lineage>
        <taxon>Bacteria</taxon>
        <taxon>Pseudomonadati</taxon>
        <taxon>Bacteroidota</taxon>
        <taxon>Flavobacteriia</taxon>
        <taxon>Flavobacteriales</taxon>
        <taxon>Flavobacteriaceae</taxon>
        <taxon>Christiangramia</taxon>
    </lineage>
</organism>